<dbReference type="GO" id="GO:0009307">
    <property type="term" value="P:DNA restriction-modification system"/>
    <property type="evidence" value="ECO:0007669"/>
    <property type="project" value="UniProtKB-KW"/>
</dbReference>
<keyword evidence="2" id="KW-0680">Restriction system</keyword>
<dbReference type="CDD" id="cd17266">
    <property type="entry name" value="RMtype1_S_Sau1132ORF3780P-TRD2-CR2_like"/>
    <property type="match status" value="1"/>
</dbReference>
<dbReference type="SUPFAM" id="SSF116734">
    <property type="entry name" value="DNA methylase specificity domain"/>
    <property type="match status" value="2"/>
</dbReference>
<dbReference type="Pfam" id="PF01420">
    <property type="entry name" value="Methylase_S"/>
    <property type="match status" value="2"/>
</dbReference>
<dbReference type="AlphaFoldDB" id="D9PJZ7"/>
<dbReference type="Gene3D" id="1.10.287.1120">
    <property type="entry name" value="Bipartite methylase S protein"/>
    <property type="match status" value="1"/>
</dbReference>
<dbReference type="PANTHER" id="PTHR30408">
    <property type="entry name" value="TYPE-1 RESTRICTION ENZYME ECOKI SPECIFICITY PROTEIN"/>
    <property type="match status" value="1"/>
</dbReference>
<evidence type="ECO:0000256" key="3">
    <source>
        <dbReference type="ARBA" id="ARBA00023125"/>
    </source>
</evidence>
<dbReference type="PANTHER" id="PTHR30408:SF12">
    <property type="entry name" value="TYPE I RESTRICTION ENZYME MJAVIII SPECIFICITY SUBUNIT"/>
    <property type="match status" value="1"/>
</dbReference>
<evidence type="ECO:0000256" key="1">
    <source>
        <dbReference type="ARBA" id="ARBA00010923"/>
    </source>
</evidence>
<organism evidence="5">
    <name type="scientific">sediment metagenome</name>
    <dbReference type="NCBI Taxonomy" id="749907"/>
    <lineage>
        <taxon>unclassified sequences</taxon>
        <taxon>metagenomes</taxon>
        <taxon>ecological metagenomes</taxon>
    </lineage>
</organism>
<protein>
    <submittedName>
        <fullName evidence="5">Type I restriction modification DNA</fullName>
    </submittedName>
</protein>
<evidence type="ECO:0000256" key="2">
    <source>
        <dbReference type="ARBA" id="ARBA00022747"/>
    </source>
</evidence>
<gene>
    <name evidence="5" type="ORF">LDC_1860</name>
</gene>
<keyword evidence="3" id="KW-0238">DNA-binding</keyword>
<name>D9PJZ7_9ZZZZ</name>
<sequence length="371" mass="41833">MELTKNKYKDSEVGMIPEDWNVLSIGDVTSISVGRDLKENNFSIFPDSNYKFPVFSNTVSNEGLYGYYDISEYNGDSLTVVGRGVGLGTAFVRQGGYGAIGRLLILFPKKNIDTKYLTEYINNRVKIFSESGGIPQLTGISIAKYLIPIPKHKSEQTAIANALSDTDALIESLEKIIVKKRNIKQGAMQELLKPKESWETTLIGRLAELYQPVTISQELFTNDGYLVYGANGIIGRYNKYNHEHWQTTITCRGSTCGTVNKTNDKCWITGNAMVVNVDNNPNIDKTFFYFLMSKQDFKNCITGSGQPQIVRKPLAEFEVSIPREKTEQIRIASIFLDMDTEINYLGQKLQKYKMIKQGMMQVLLTGKIRLL</sequence>
<feature type="domain" description="Type I restriction modification DNA specificity" evidence="4">
    <location>
        <begin position="17"/>
        <end position="177"/>
    </location>
</feature>
<reference evidence="5" key="1">
    <citation type="submission" date="2010-07" db="EMBL/GenBank/DDBJ databases">
        <authorList>
            <consortium name="CONSOLIDER consortium CSD2007-00005"/>
            <person name="Guazzaroni M.-E."/>
            <person name="Richter M."/>
            <person name="Garcia-Salamanca A."/>
            <person name="Yarza P."/>
            <person name="Ferrer M."/>
        </authorList>
    </citation>
    <scope>NUCLEOTIDE SEQUENCE</scope>
</reference>
<proteinExistence type="inferred from homology"/>
<comment type="caution">
    <text evidence="5">The sequence shown here is derived from an EMBL/GenBank/DDBJ whole genome shotgun (WGS) entry which is preliminary data.</text>
</comment>
<dbReference type="InterPro" id="IPR044946">
    <property type="entry name" value="Restrct_endonuc_typeI_TRD_sf"/>
</dbReference>
<reference evidence="5" key="2">
    <citation type="journal article" date="2011" name="Microb. Ecol.">
        <title>Taxonomic and Functional Metagenomic Profiling of the Microbial Community in the Anoxic Sediment of a Sub-saline Shallow Lake (Laguna de Carrizo, Central Spain).</title>
        <authorList>
            <person name="Ferrer M."/>
            <person name="Guazzaroni M.E."/>
            <person name="Richter M."/>
            <person name="Garcia-Salamanca A."/>
            <person name="Yarza P."/>
            <person name="Suarez-Suarez A."/>
            <person name="Solano J."/>
            <person name="Alcaide M."/>
            <person name="van Dillewijn P."/>
            <person name="Molina-Henares M.A."/>
            <person name="Lopez-Cortes N."/>
            <person name="Al-Ramahi Y."/>
            <person name="Guerrero C."/>
            <person name="Acosta A."/>
            <person name="de Eugenio L.I."/>
            <person name="Martinez V."/>
            <person name="Marques S."/>
            <person name="Rojo F."/>
            <person name="Santero E."/>
            <person name="Genilloud O."/>
            <person name="Perez-Perez J."/>
            <person name="Rossello-Mora R."/>
            <person name="Ramos J.L."/>
        </authorList>
    </citation>
    <scope>NUCLEOTIDE SEQUENCE</scope>
</reference>
<comment type="similarity">
    <text evidence="1">Belongs to the type-I restriction system S methylase family.</text>
</comment>
<dbReference type="InterPro" id="IPR000055">
    <property type="entry name" value="Restrct_endonuc_typeI_TRD"/>
</dbReference>
<evidence type="ECO:0000259" key="4">
    <source>
        <dbReference type="Pfam" id="PF01420"/>
    </source>
</evidence>
<dbReference type="Gene3D" id="3.90.220.20">
    <property type="entry name" value="DNA methylase specificity domains"/>
    <property type="match status" value="2"/>
</dbReference>
<feature type="domain" description="Type I restriction modification DNA specificity" evidence="4">
    <location>
        <begin position="196"/>
        <end position="344"/>
    </location>
</feature>
<accession>D9PJZ7</accession>
<dbReference type="InterPro" id="IPR052021">
    <property type="entry name" value="Type-I_RS_S_subunit"/>
</dbReference>
<dbReference type="EMBL" id="ADZX01000567">
    <property type="protein sequence ID" value="EFK96119.1"/>
    <property type="molecule type" value="Genomic_DNA"/>
</dbReference>
<evidence type="ECO:0000313" key="5">
    <source>
        <dbReference type="EMBL" id="EFK96119.1"/>
    </source>
</evidence>
<dbReference type="GO" id="GO:0003677">
    <property type="term" value="F:DNA binding"/>
    <property type="evidence" value="ECO:0007669"/>
    <property type="project" value="UniProtKB-KW"/>
</dbReference>